<keyword evidence="1" id="KW-0472">Membrane</keyword>
<evidence type="ECO:0000313" key="2">
    <source>
        <dbReference type="EMBL" id="CQR25497.1"/>
    </source>
</evidence>
<gene>
    <name evidence="2" type="ORF">BN1356_01842</name>
</gene>
<dbReference type="AlphaFoldDB" id="A0A0E4H5Q9"/>
<evidence type="ECO:0000256" key="1">
    <source>
        <dbReference type="SAM" id="Phobius"/>
    </source>
</evidence>
<feature type="transmembrane region" description="Helical" evidence="1">
    <location>
        <begin position="59"/>
        <end position="85"/>
    </location>
</feature>
<accession>A0A0E4H5Q9</accession>
<keyword evidence="1" id="KW-0812">Transmembrane</keyword>
<name>A0A0E4H5Q9_9STRE</name>
<dbReference type="EMBL" id="CTEN01000004">
    <property type="protein sequence ID" value="CQR25497.1"/>
    <property type="molecule type" value="Genomic_DNA"/>
</dbReference>
<feature type="transmembrane region" description="Helical" evidence="1">
    <location>
        <begin position="203"/>
        <end position="224"/>
    </location>
</feature>
<proteinExistence type="predicted"/>
<dbReference type="Proteomes" id="UP000198604">
    <property type="component" value="Unassembled WGS sequence"/>
</dbReference>
<protein>
    <submittedName>
        <fullName evidence="2">Membrane protein</fullName>
    </submittedName>
</protein>
<evidence type="ECO:0000313" key="3">
    <source>
        <dbReference type="Proteomes" id="UP000198604"/>
    </source>
</evidence>
<feature type="transmembrane region" description="Helical" evidence="1">
    <location>
        <begin position="244"/>
        <end position="264"/>
    </location>
</feature>
<organism evidence="2 3">
    <name type="scientific">Streptococcus varani</name>
    <dbReference type="NCBI Taxonomy" id="1608583"/>
    <lineage>
        <taxon>Bacteria</taxon>
        <taxon>Bacillati</taxon>
        <taxon>Bacillota</taxon>
        <taxon>Bacilli</taxon>
        <taxon>Lactobacillales</taxon>
        <taxon>Streptococcaceae</taxon>
        <taxon>Streptococcus</taxon>
    </lineage>
</organism>
<feature type="transmembrane region" description="Helical" evidence="1">
    <location>
        <begin position="170"/>
        <end position="191"/>
    </location>
</feature>
<dbReference type="RefSeq" id="WP_093651046.1">
    <property type="nucleotide sequence ID" value="NZ_CTEN01000004.1"/>
</dbReference>
<sequence>MFGKLLKYEFKAPGKWYLSLYAIAGLLSVILGFWVRAMIQRDLAQTSSDSVMTGSGPETVFFVFMIIAFVVLIVSLMFATFFLVVSRFYSNVYGRQGYLTMTLPISSHQLILSKLVAALIWYFLATLTVLLGLILIGLLSLSSDTQALNEFMRSFLVSLPNMNNFPIFEMITYLFSNFVSTTMSILVGYFAISLGQLFRDHRILLAIAFFIGLQFVVGIIQYLSGLATVYTYSETNISIAPNPFFIGVNILLAIGFYFGTHFIMTKKLNLQ</sequence>
<keyword evidence="3" id="KW-1185">Reference proteome</keyword>
<feature type="transmembrane region" description="Helical" evidence="1">
    <location>
        <begin position="115"/>
        <end position="141"/>
    </location>
</feature>
<dbReference type="OrthoDB" id="9816138at2"/>
<feature type="transmembrane region" description="Helical" evidence="1">
    <location>
        <begin position="20"/>
        <end position="39"/>
    </location>
</feature>
<reference evidence="3" key="1">
    <citation type="submission" date="2015-03" db="EMBL/GenBank/DDBJ databases">
        <authorList>
            <person name="Urmite Genomes"/>
        </authorList>
    </citation>
    <scope>NUCLEOTIDE SEQUENCE [LARGE SCALE GENOMIC DNA]</scope>
    <source>
        <strain evidence="3">FF10</strain>
    </source>
</reference>
<dbReference type="STRING" id="1608583.BN1356_01842"/>
<keyword evidence="1" id="KW-1133">Transmembrane helix</keyword>